<name>A0AAV6FE11_9TELE</name>
<feature type="domain" description="Fibronectin type-III" evidence="2">
    <location>
        <begin position="236"/>
        <end position="322"/>
    </location>
</feature>
<dbReference type="EMBL" id="JADWDJ010000024">
    <property type="protein sequence ID" value="KAG5260903.1"/>
    <property type="molecule type" value="Genomic_DNA"/>
</dbReference>
<proteinExistence type="predicted"/>
<dbReference type="SUPFAM" id="SSF56436">
    <property type="entry name" value="C-type lectin-like"/>
    <property type="match status" value="1"/>
</dbReference>
<feature type="domain" description="Fibronectin type-III" evidence="2">
    <location>
        <begin position="323"/>
        <end position="411"/>
    </location>
</feature>
<organism evidence="3 4">
    <name type="scientific">Alosa alosa</name>
    <name type="common">allis shad</name>
    <dbReference type="NCBI Taxonomy" id="278164"/>
    <lineage>
        <taxon>Eukaryota</taxon>
        <taxon>Metazoa</taxon>
        <taxon>Chordata</taxon>
        <taxon>Craniata</taxon>
        <taxon>Vertebrata</taxon>
        <taxon>Euteleostomi</taxon>
        <taxon>Actinopterygii</taxon>
        <taxon>Neopterygii</taxon>
        <taxon>Teleostei</taxon>
        <taxon>Clupei</taxon>
        <taxon>Clupeiformes</taxon>
        <taxon>Clupeoidei</taxon>
        <taxon>Clupeidae</taxon>
        <taxon>Alosa</taxon>
    </lineage>
</organism>
<dbReference type="AlphaFoldDB" id="A0AAV6FE11"/>
<protein>
    <recommendedName>
        <fullName evidence="2">Fibronectin type-III domain-containing protein</fullName>
    </recommendedName>
</protein>
<evidence type="ECO:0000259" key="2">
    <source>
        <dbReference type="PROSITE" id="PS50853"/>
    </source>
</evidence>
<dbReference type="InterPro" id="IPR016187">
    <property type="entry name" value="CTDL_fold"/>
</dbReference>
<evidence type="ECO:0000313" key="3">
    <source>
        <dbReference type="EMBL" id="KAG5260903.1"/>
    </source>
</evidence>
<evidence type="ECO:0000256" key="1">
    <source>
        <dbReference type="ARBA" id="ARBA00022737"/>
    </source>
</evidence>
<accession>A0AAV6FE11</accession>
<sequence>MFVVVSLGRAEHEYFLQPNASSWESARQHCQVCYRELATITAEDAHLLLEQMDNRSRAAWVGLRRLLNETVAPLSNTTNSTESQRPESQWFSGTPPWVQFSNGTNDTDGTIDVNSTWFSFFEGKLPWSRWSNGDPVTIQNWYPGRPVPKPKPEPIKCERNTHFISTTSTPSYSTYSTTDGTIPPPTIAPCPDLTDSREEDLNKFIEDACLVLLSFGLWWERACSEVLPYICYDDRFYGKVMVHNITYVSAAVQWLEAPGEISGYRVEVKSPEHNWTQDALTSTLTTELTNLTSGTKYTVYVFPIKCGRDLNPQTDYFYSQPDQIQNLSLSDIQETSVNLTWSPPPGGIDFYRLCVYDTSNFVNCTNVTISQHTVKHLIAGGEYTVEVSAEVADESIPGRRFNKSFFTRPNKVKNLQVKDPSTNTFKVVWEKPEGNANSYRVLVQNGSVLFNNNTNQFTFTATGLVPGSEFDITVWAQVNESWEGKPVTIQGFTKPGPVRDLEMDANANEITVTWRNPIGGHTNFSVLLLNPDGTDVEEQLTPNTTVKFSKLKAGAKYTVEVKVIGPGKLQSDIKNNSTYTLPNEPKNLKMYPNGTTQINLIWDVPDDSHGVTIEYDVVCKTKFWGYSEIKRVKDTTFTLTDLRPGTTYGCNVSVFAGEQSSKPIYNQAETVANKRNITLTMLCKSSEPLGCTMQNAQANLLMALKANFSSKLDGIFWDLNWKN</sequence>
<dbReference type="Gene3D" id="2.60.40.10">
    <property type="entry name" value="Immunoglobulins"/>
    <property type="match status" value="5"/>
</dbReference>
<comment type="caution">
    <text evidence="3">The sequence shown here is derived from an EMBL/GenBank/DDBJ whole genome shotgun (WGS) entry which is preliminary data.</text>
</comment>
<evidence type="ECO:0000313" key="4">
    <source>
        <dbReference type="Proteomes" id="UP000823561"/>
    </source>
</evidence>
<dbReference type="InterPro" id="IPR013783">
    <property type="entry name" value="Ig-like_fold"/>
</dbReference>
<dbReference type="PANTHER" id="PTHR46708">
    <property type="entry name" value="TENASCIN"/>
    <property type="match status" value="1"/>
</dbReference>
<dbReference type="InterPro" id="IPR036116">
    <property type="entry name" value="FN3_sf"/>
</dbReference>
<dbReference type="PROSITE" id="PS50853">
    <property type="entry name" value="FN3"/>
    <property type="match status" value="4"/>
</dbReference>
<dbReference type="Gene3D" id="3.10.100.10">
    <property type="entry name" value="Mannose-Binding Protein A, subunit A"/>
    <property type="match status" value="1"/>
</dbReference>
<dbReference type="CDD" id="cd00063">
    <property type="entry name" value="FN3"/>
    <property type="match status" value="4"/>
</dbReference>
<dbReference type="SMART" id="SM00060">
    <property type="entry name" value="FN3"/>
    <property type="match status" value="5"/>
</dbReference>
<dbReference type="Proteomes" id="UP000823561">
    <property type="component" value="Chromosome 24"/>
</dbReference>
<dbReference type="Pfam" id="PF00041">
    <property type="entry name" value="fn3"/>
    <property type="match status" value="5"/>
</dbReference>
<gene>
    <name evidence="3" type="ORF">AALO_G00297810</name>
</gene>
<dbReference type="InterPro" id="IPR016186">
    <property type="entry name" value="C-type_lectin-like/link_sf"/>
</dbReference>
<dbReference type="SUPFAM" id="SSF49265">
    <property type="entry name" value="Fibronectin type III"/>
    <property type="match status" value="3"/>
</dbReference>
<dbReference type="InterPro" id="IPR050991">
    <property type="entry name" value="ECM_Regulatory_Proteins"/>
</dbReference>
<feature type="domain" description="Fibronectin type-III" evidence="2">
    <location>
        <begin position="584"/>
        <end position="674"/>
    </location>
</feature>
<keyword evidence="1" id="KW-0677">Repeat</keyword>
<feature type="domain" description="Fibronectin type-III" evidence="2">
    <location>
        <begin position="412"/>
        <end position="497"/>
    </location>
</feature>
<reference evidence="3" key="1">
    <citation type="submission" date="2020-10" db="EMBL/GenBank/DDBJ databases">
        <title>Chromosome-scale genome assembly of the Allis shad, Alosa alosa.</title>
        <authorList>
            <person name="Margot Z."/>
            <person name="Christophe K."/>
            <person name="Cabau C."/>
            <person name="Louis A."/>
            <person name="Berthelot C."/>
            <person name="Parey E."/>
            <person name="Roest Crollius H."/>
            <person name="Montfort J."/>
            <person name="Robinson-Rechavi M."/>
            <person name="Bucao C."/>
            <person name="Bouchez O."/>
            <person name="Gislard M."/>
            <person name="Lluch J."/>
            <person name="Milhes M."/>
            <person name="Lampietro C."/>
            <person name="Lopez Roques C."/>
            <person name="Donnadieu C."/>
            <person name="Braasch I."/>
            <person name="Desvignes T."/>
            <person name="Postlethwait J."/>
            <person name="Bobe J."/>
            <person name="Guiguen Y."/>
        </authorList>
    </citation>
    <scope>NUCLEOTIDE SEQUENCE</scope>
    <source>
        <strain evidence="3">M-15738</strain>
        <tissue evidence="3">Blood</tissue>
    </source>
</reference>
<dbReference type="InterPro" id="IPR003961">
    <property type="entry name" value="FN3_dom"/>
</dbReference>
<keyword evidence="4" id="KW-1185">Reference proteome</keyword>
<dbReference type="PANTHER" id="PTHR46708:SF11">
    <property type="entry name" value="RECEPTOR-TYPE TYROSINE-PROTEIN PHOSPHATASE ETA-LIKE"/>
    <property type="match status" value="1"/>
</dbReference>